<evidence type="ECO:0000256" key="2">
    <source>
        <dbReference type="ARBA" id="ARBA00022679"/>
    </source>
</evidence>
<dbReference type="CDD" id="cd02440">
    <property type="entry name" value="AdoMet_MTases"/>
    <property type="match status" value="1"/>
</dbReference>
<dbReference type="InterPro" id="IPR002052">
    <property type="entry name" value="DNA_methylase_N6_adenine_CS"/>
</dbReference>
<evidence type="ECO:0000256" key="1">
    <source>
        <dbReference type="ARBA" id="ARBA00022603"/>
    </source>
</evidence>
<dbReference type="PANTHER" id="PTHR13370:SF3">
    <property type="entry name" value="TRNA (GUANINE(10)-N2)-METHYLTRANSFERASE HOMOLOG"/>
    <property type="match status" value="1"/>
</dbReference>
<dbReference type="EMBL" id="HBGY01010303">
    <property type="protein sequence ID" value="CAD9568635.1"/>
    <property type="molecule type" value="Transcribed_RNA"/>
</dbReference>
<dbReference type="InterPro" id="IPR029063">
    <property type="entry name" value="SAM-dependent_MTases_sf"/>
</dbReference>
<dbReference type="GO" id="GO:0043527">
    <property type="term" value="C:tRNA methyltransferase complex"/>
    <property type="evidence" value="ECO:0007669"/>
    <property type="project" value="UniProtKB-ARBA"/>
</dbReference>
<dbReference type="SUPFAM" id="SSF53335">
    <property type="entry name" value="S-adenosyl-L-methionine-dependent methyltransferases"/>
    <property type="match status" value="1"/>
</dbReference>
<dbReference type="GO" id="GO:0032259">
    <property type="term" value="P:methylation"/>
    <property type="evidence" value="ECO:0007669"/>
    <property type="project" value="UniProtKB-KW"/>
</dbReference>
<dbReference type="AlphaFoldDB" id="A0A7S2K7E2"/>
<feature type="domain" description="Ribosomal RNA large subunit methyltransferase K/L-like methyltransferase" evidence="3">
    <location>
        <begin position="140"/>
        <end position="193"/>
    </location>
</feature>
<keyword evidence="2" id="KW-0808">Transferase</keyword>
<dbReference type="InterPro" id="IPR000241">
    <property type="entry name" value="RlmKL-like_Mtase"/>
</dbReference>
<keyword evidence="1" id="KW-0489">Methyltransferase</keyword>
<evidence type="ECO:0000313" key="4">
    <source>
        <dbReference type="EMBL" id="CAD9568635.1"/>
    </source>
</evidence>
<dbReference type="GO" id="GO:0008168">
    <property type="term" value="F:methyltransferase activity"/>
    <property type="evidence" value="ECO:0007669"/>
    <property type="project" value="UniProtKB-KW"/>
</dbReference>
<reference evidence="4" key="1">
    <citation type="submission" date="2021-01" db="EMBL/GenBank/DDBJ databases">
        <authorList>
            <person name="Corre E."/>
            <person name="Pelletier E."/>
            <person name="Niang G."/>
            <person name="Scheremetjew M."/>
            <person name="Finn R."/>
            <person name="Kale V."/>
            <person name="Holt S."/>
            <person name="Cochrane G."/>
            <person name="Meng A."/>
            <person name="Brown T."/>
            <person name="Cohen L."/>
        </authorList>
    </citation>
    <scope>NUCLEOTIDE SEQUENCE</scope>
    <source>
        <strain evidence="4">B650</strain>
    </source>
</reference>
<proteinExistence type="predicted"/>
<protein>
    <recommendedName>
        <fullName evidence="3">Ribosomal RNA large subunit methyltransferase K/L-like methyltransferase domain-containing protein</fullName>
    </recommendedName>
</protein>
<dbReference type="PROSITE" id="PS00092">
    <property type="entry name" value="N6_MTASE"/>
    <property type="match status" value="1"/>
</dbReference>
<sequence length="349" mass="38799">MNSSLSDLLTEATKRSAHVRSTFKVVSEADSFEELAEIAQRSNSFADLEEGGVNYLASWCVRVRQLDRTRFGKTLRSPLSREREATAGMTNLLQKFGGKVNLRNPDEMIYIFEGLTARKKFVLCRKLADGLENMSSIAPTTRKCVTSTPLRPSVAVSMANIAKLQKNFNVLDPYAGSCSTLLAAALVEPTCKTVGIERAHGGIVSFMKIQEDFAVRKFTPLSGLIRGDSRDIAIRDKAIEAISGEEFDAILTDPPYGIREKVDEGCPPPLVELFQSIIEDRERGKRLLRVGGRIIAFCPNRGEDDLTDKQSELPSKEQMDRAGIKLVAMMKQPMNESLSRWLVVFECIE</sequence>
<dbReference type="GO" id="GO:0005737">
    <property type="term" value="C:cytoplasm"/>
    <property type="evidence" value="ECO:0007669"/>
    <property type="project" value="TreeGrafter"/>
</dbReference>
<evidence type="ECO:0000259" key="3">
    <source>
        <dbReference type="Pfam" id="PF01170"/>
    </source>
</evidence>
<organism evidence="4">
    <name type="scientific">Leptocylindrus danicus</name>
    <dbReference type="NCBI Taxonomy" id="163516"/>
    <lineage>
        <taxon>Eukaryota</taxon>
        <taxon>Sar</taxon>
        <taxon>Stramenopiles</taxon>
        <taxon>Ochrophyta</taxon>
        <taxon>Bacillariophyta</taxon>
        <taxon>Coscinodiscophyceae</taxon>
        <taxon>Chaetocerotophycidae</taxon>
        <taxon>Leptocylindrales</taxon>
        <taxon>Leptocylindraceae</taxon>
        <taxon>Leptocylindrus</taxon>
    </lineage>
</organism>
<gene>
    <name evidence="4" type="ORF">LDAN0321_LOCUS6508</name>
</gene>
<dbReference type="PANTHER" id="PTHR13370">
    <property type="entry name" value="RNA METHYLASE-RELATED"/>
    <property type="match status" value="1"/>
</dbReference>
<dbReference type="GO" id="GO:0003676">
    <property type="term" value="F:nucleic acid binding"/>
    <property type="evidence" value="ECO:0007669"/>
    <property type="project" value="InterPro"/>
</dbReference>
<accession>A0A7S2K7E2</accession>
<dbReference type="Gene3D" id="3.40.50.150">
    <property type="entry name" value="Vaccinia Virus protein VP39"/>
    <property type="match status" value="1"/>
</dbReference>
<name>A0A7S2K7E2_9STRA</name>
<dbReference type="Pfam" id="PF01170">
    <property type="entry name" value="UPF0020"/>
    <property type="match status" value="1"/>
</dbReference>